<dbReference type="Gene3D" id="1.10.287.1260">
    <property type="match status" value="1"/>
</dbReference>
<evidence type="ECO:0000256" key="3">
    <source>
        <dbReference type="ARBA" id="ARBA00022475"/>
    </source>
</evidence>
<evidence type="ECO:0000259" key="10">
    <source>
        <dbReference type="Pfam" id="PF21088"/>
    </source>
</evidence>
<feature type="domain" description="Mechanosensitive ion channel MscS" evidence="8">
    <location>
        <begin position="151"/>
        <end position="218"/>
    </location>
</feature>
<keyword evidence="4 7" id="KW-0812">Transmembrane</keyword>
<feature type="transmembrane region" description="Helical" evidence="7">
    <location>
        <begin position="130"/>
        <end position="149"/>
    </location>
</feature>
<keyword evidence="6 7" id="KW-0472">Membrane</keyword>
<feature type="transmembrane region" description="Helical" evidence="7">
    <location>
        <begin position="102"/>
        <end position="124"/>
    </location>
</feature>
<organism evidence="11">
    <name type="scientific">Hydrogenobacter sp</name>
    <dbReference type="NCBI Taxonomy" id="2152829"/>
    <lineage>
        <taxon>Bacteria</taxon>
        <taxon>Pseudomonadati</taxon>
        <taxon>Aquificota</taxon>
        <taxon>Aquificia</taxon>
        <taxon>Aquificales</taxon>
        <taxon>Aquificaceae</taxon>
        <taxon>Hydrogenobacter</taxon>
    </lineage>
</organism>
<reference evidence="11" key="1">
    <citation type="journal article" date="2020" name="mSystems">
        <title>Genome- and Community-Level Interaction Insights into Carbon Utilization and Element Cycling Functions of Hydrothermarchaeota in Hydrothermal Sediment.</title>
        <authorList>
            <person name="Zhou Z."/>
            <person name="Liu Y."/>
            <person name="Xu W."/>
            <person name="Pan J."/>
            <person name="Luo Z.H."/>
            <person name="Li M."/>
        </authorList>
    </citation>
    <scope>NUCLEOTIDE SEQUENCE [LARGE SCALE GENOMIC DNA]</scope>
    <source>
        <strain evidence="11">SpSt-132</strain>
    </source>
</reference>
<sequence length="328" mass="37458">MIKQYLPLIGLLFVPLFVLFIERLFLKRLRFYWDIFKFVPTLWSFLFVLYILSEEVKLPASLRLIKDKALWVVFILSLSLLTSRLVALLLRMYMNRYRQEMPAVSLVVQASKVLVLLVGVIIALDKIGIAIAPILTALGVGGLAVALALRDTLENLFAGFHVLASGQIKVGNYIRLEGGEEGFVEDITWRNTVIRQPSDNLIIVPNSKLSSSIVINFHKPDSELAVIVPVGVSYDSDLEKVEKITIEVAKEVQKEVEGAVPDFEPFIRYTAFGDFSINFNVILRAKDVPSQHILRHEFIKRLKRRYEEEDIKIPFPIREVYLRSLSKE</sequence>
<dbReference type="AlphaFoldDB" id="A0A7C2V6A2"/>
<dbReference type="Pfam" id="PF21088">
    <property type="entry name" value="MS_channel_1st"/>
    <property type="match status" value="1"/>
</dbReference>
<evidence type="ECO:0000256" key="2">
    <source>
        <dbReference type="ARBA" id="ARBA00008017"/>
    </source>
</evidence>
<proteinExistence type="inferred from homology"/>
<dbReference type="PANTHER" id="PTHR30221:SF1">
    <property type="entry name" value="SMALL-CONDUCTANCE MECHANOSENSITIVE CHANNEL"/>
    <property type="match status" value="1"/>
</dbReference>
<gene>
    <name evidence="11" type="ORF">ENO47_01835</name>
</gene>
<comment type="similarity">
    <text evidence="2">Belongs to the MscS (TC 1.A.23) family.</text>
</comment>
<accession>A0A7C2V6A2</accession>
<dbReference type="InterPro" id="IPR023408">
    <property type="entry name" value="MscS_beta-dom_sf"/>
</dbReference>
<dbReference type="GO" id="GO:0008381">
    <property type="term" value="F:mechanosensitive monoatomic ion channel activity"/>
    <property type="evidence" value="ECO:0007669"/>
    <property type="project" value="InterPro"/>
</dbReference>
<dbReference type="InterPro" id="IPR049278">
    <property type="entry name" value="MS_channel_C"/>
</dbReference>
<dbReference type="InterPro" id="IPR011014">
    <property type="entry name" value="MscS_channel_TM-2"/>
</dbReference>
<name>A0A7C2V6A2_9AQUI</name>
<dbReference type="Pfam" id="PF21082">
    <property type="entry name" value="MS_channel_3rd"/>
    <property type="match status" value="1"/>
</dbReference>
<dbReference type="InterPro" id="IPR010920">
    <property type="entry name" value="LSM_dom_sf"/>
</dbReference>
<evidence type="ECO:0000256" key="7">
    <source>
        <dbReference type="SAM" id="Phobius"/>
    </source>
</evidence>
<dbReference type="InterPro" id="IPR011066">
    <property type="entry name" value="MscS_channel_C_sf"/>
</dbReference>
<evidence type="ECO:0000259" key="8">
    <source>
        <dbReference type="Pfam" id="PF00924"/>
    </source>
</evidence>
<evidence type="ECO:0000256" key="5">
    <source>
        <dbReference type="ARBA" id="ARBA00022989"/>
    </source>
</evidence>
<evidence type="ECO:0000313" key="11">
    <source>
        <dbReference type="EMBL" id="HEW45401.1"/>
    </source>
</evidence>
<dbReference type="EMBL" id="DSFP01000024">
    <property type="protein sequence ID" value="HEW45401.1"/>
    <property type="molecule type" value="Genomic_DNA"/>
</dbReference>
<evidence type="ECO:0000256" key="4">
    <source>
        <dbReference type="ARBA" id="ARBA00022692"/>
    </source>
</evidence>
<comment type="caution">
    <text evidence="11">The sequence shown here is derived from an EMBL/GenBank/DDBJ whole genome shotgun (WGS) entry which is preliminary data.</text>
</comment>
<dbReference type="SUPFAM" id="SSF82689">
    <property type="entry name" value="Mechanosensitive channel protein MscS (YggB), C-terminal domain"/>
    <property type="match status" value="1"/>
</dbReference>
<evidence type="ECO:0000256" key="1">
    <source>
        <dbReference type="ARBA" id="ARBA00004651"/>
    </source>
</evidence>
<dbReference type="Gene3D" id="2.30.30.60">
    <property type="match status" value="1"/>
</dbReference>
<dbReference type="Gene3D" id="3.30.70.100">
    <property type="match status" value="1"/>
</dbReference>
<dbReference type="InterPro" id="IPR045275">
    <property type="entry name" value="MscS_archaea/bacteria_type"/>
</dbReference>
<evidence type="ECO:0000259" key="9">
    <source>
        <dbReference type="Pfam" id="PF21082"/>
    </source>
</evidence>
<dbReference type="Pfam" id="PF00924">
    <property type="entry name" value="MS_channel_2nd"/>
    <property type="match status" value="1"/>
</dbReference>
<dbReference type="InterPro" id="IPR006685">
    <property type="entry name" value="MscS_channel_2nd"/>
</dbReference>
<dbReference type="SUPFAM" id="SSF82861">
    <property type="entry name" value="Mechanosensitive channel protein MscS (YggB), transmembrane region"/>
    <property type="match status" value="1"/>
</dbReference>
<dbReference type="GO" id="GO:0005886">
    <property type="term" value="C:plasma membrane"/>
    <property type="evidence" value="ECO:0007669"/>
    <property type="project" value="UniProtKB-SubCell"/>
</dbReference>
<keyword evidence="5 7" id="KW-1133">Transmembrane helix</keyword>
<evidence type="ECO:0000256" key="6">
    <source>
        <dbReference type="ARBA" id="ARBA00023136"/>
    </source>
</evidence>
<feature type="transmembrane region" description="Helical" evidence="7">
    <location>
        <begin position="69"/>
        <end position="90"/>
    </location>
</feature>
<feature type="domain" description="Mechanosensitive ion channel transmembrane helices 2/3" evidence="10">
    <location>
        <begin position="111"/>
        <end position="149"/>
    </location>
</feature>
<feature type="domain" description="Mechanosensitive ion channel MscS C-terminal" evidence="9">
    <location>
        <begin position="227"/>
        <end position="313"/>
    </location>
</feature>
<comment type="subcellular location">
    <subcellularLocation>
        <location evidence="1">Cell membrane</location>
        <topology evidence="1">Multi-pass membrane protein</topology>
    </subcellularLocation>
</comment>
<dbReference type="PANTHER" id="PTHR30221">
    <property type="entry name" value="SMALL-CONDUCTANCE MECHANOSENSITIVE CHANNEL"/>
    <property type="match status" value="1"/>
</dbReference>
<feature type="transmembrane region" description="Helical" evidence="7">
    <location>
        <begin position="6"/>
        <end position="26"/>
    </location>
</feature>
<protein>
    <submittedName>
        <fullName evidence="11">Mechanosensitive ion channel family protein</fullName>
    </submittedName>
</protein>
<keyword evidence="3" id="KW-1003">Cell membrane</keyword>
<dbReference type="SUPFAM" id="SSF50182">
    <property type="entry name" value="Sm-like ribonucleoproteins"/>
    <property type="match status" value="1"/>
</dbReference>
<dbReference type="InterPro" id="IPR049142">
    <property type="entry name" value="MS_channel_1st"/>
</dbReference>
<feature type="transmembrane region" description="Helical" evidence="7">
    <location>
        <begin position="35"/>
        <end position="53"/>
    </location>
</feature>